<gene>
    <name evidence="2" type="ORF">ACFOSS_01660</name>
</gene>
<dbReference type="PANTHER" id="PTHR41786:SF1">
    <property type="entry name" value="6-HYDROXYMETHYLPTERIN DIPHOSPHOKINASE MPTE-LIKE DOMAIN-CONTAINING PROTEIN"/>
    <property type="match status" value="1"/>
</dbReference>
<evidence type="ECO:0000313" key="2">
    <source>
        <dbReference type="EMBL" id="MFC3912168.1"/>
    </source>
</evidence>
<comment type="caution">
    <text evidence="2">The sequence shown here is derived from an EMBL/GenBank/DDBJ whole genome shotgun (WGS) entry which is preliminary data.</text>
</comment>
<dbReference type="Proteomes" id="UP001595692">
    <property type="component" value="Unassembled WGS sequence"/>
</dbReference>
<evidence type="ECO:0000313" key="3">
    <source>
        <dbReference type="Proteomes" id="UP001595692"/>
    </source>
</evidence>
<dbReference type="Pfam" id="PF01973">
    <property type="entry name" value="MptE-like"/>
    <property type="match status" value="1"/>
</dbReference>
<name>A0ABV8CJ83_9GAMM</name>
<evidence type="ECO:0000259" key="1">
    <source>
        <dbReference type="Pfam" id="PF01973"/>
    </source>
</evidence>
<keyword evidence="3" id="KW-1185">Reference proteome</keyword>
<sequence>MSELFAENMSILQRRWPALAAQLAALPEAGVDAELVEGQQSTLRIDGIQLSSRHDRLAEAQVQADSVAQSAAVVHLYGTALGEVIPLLLARPALQQLHVHLLNEALFALLLRLLPMPWLAAPQLHLQLAAQSKEIQLPFLALPAELQLASETNARIRDRLVAEIHLPFVNRRFSADDPQRQARLADNRSGYAADTDVRALDGRHAGAELLLLAPGPTLSRHYDRLRQIQCQAGRPVLLCVDTAYLPLRRAGIRPDYVVSIDYYIHPGILPGDDSHETALIYFPMIDPQVIQGWQGPRFAACSASPQYAALQSTVSRGMLFSRGSVLHPAVDLAVRMGARRITFLGTDFAFINHETHAGWPAGLLTPSDMPTDWVVNGHGQRVSTLLNFRSYLCDLERFIECHPEVAFFNGCRDGARIDGAEYDEHWCQGEGHE</sequence>
<dbReference type="InterPro" id="IPR002826">
    <property type="entry name" value="MptE-like"/>
</dbReference>
<dbReference type="EMBL" id="JBHSAF010000001">
    <property type="protein sequence ID" value="MFC3912168.1"/>
    <property type="molecule type" value="Genomic_DNA"/>
</dbReference>
<reference evidence="3" key="1">
    <citation type="journal article" date="2019" name="Int. J. Syst. Evol. Microbiol.">
        <title>The Global Catalogue of Microorganisms (GCM) 10K type strain sequencing project: providing services to taxonomists for standard genome sequencing and annotation.</title>
        <authorList>
            <consortium name="The Broad Institute Genomics Platform"/>
            <consortium name="The Broad Institute Genome Sequencing Center for Infectious Disease"/>
            <person name="Wu L."/>
            <person name="Ma J."/>
        </authorList>
    </citation>
    <scope>NUCLEOTIDE SEQUENCE [LARGE SCALE GENOMIC DNA]</scope>
    <source>
        <strain evidence="3">CCUG 54939</strain>
    </source>
</reference>
<feature type="domain" description="6-hydroxymethylpterin diphosphokinase MptE-like" evidence="1">
    <location>
        <begin position="198"/>
        <end position="352"/>
    </location>
</feature>
<proteinExistence type="predicted"/>
<organism evidence="2 3">
    <name type="scientific">Pseudaeromonas sharmana</name>
    <dbReference type="NCBI Taxonomy" id="328412"/>
    <lineage>
        <taxon>Bacteria</taxon>
        <taxon>Pseudomonadati</taxon>
        <taxon>Pseudomonadota</taxon>
        <taxon>Gammaproteobacteria</taxon>
        <taxon>Aeromonadales</taxon>
        <taxon>Aeromonadaceae</taxon>
        <taxon>Pseudaeromonas</taxon>
    </lineage>
</organism>
<protein>
    <submittedName>
        <fullName evidence="2">Motility associated factor glycosyltransferase family protein</fullName>
    </submittedName>
</protein>
<accession>A0ABV8CJ83</accession>
<dbReference type="RefSeq" id="WP_377150239.1">
    <property type="nucleotide sequence ID" value="NZ_JBHSAF010000001.1"/>
</dbReference>
<dbReference type="PANTHER" id="PTHR41786">
    <property type="entry name" value="MOTILITY ACCESSORY FACTOR MAF"/>
    <property type="match status" value="1"/>
</dbReference>